<name>A0A5D8ZYP0_9FLAO</name>
<keyword evidence="1" id="KW-0614">Plasmid</keyword>
<dbReference type="EMBL" id="VTRU01000001">
    <property type="protein sequence ID" value="TZF99262.1"/>
    <property type="molecule type" value="Genomic_DNA"/>
</dbReference>
<geneLocation type="plasmid" evidence="1">
    <name>unnamed1</name>
</geneLocation>
<organism evidence="1 2">
    <name type="scientific">Chryseobacterium panacisoli</name>
    <dbReference type="NCBI Taxonomy" id="1807141"/>
    <lineage>
        <taxon>Bacteria</taxon>
        <taxon>Pseudomonadati</taxon>
        <taxon>Bacteroidota</taxon>
        <taxon>Flavobacteriia</taxon>
        <taxon>Flavobacteriales</taxon>
        <taxon>Weeksellaceae</taxon>
        <taxon>Chryseobacterium group</taxon>
        <taxon>Chryseobacterium</taxon>
    </lineage>
</organism>
<evidence type="ECO:0000313" key="2">
    <source>
        <dbReference type="Proteomes" id="UP000323884"/>
    </source>
</evidence>
<dbReference type="OrthoDB" id="1492976at2"/>
<comment type="caution">
    <text evidence="1">The sequence shown here is derived from an EMBL/GenBank/DDBJ whole genome shotgun (WGS) entry which is preliminary data.</text>
</comment>
<reference evidence="1 2" key="1">
    <citation type="submission" date="2019-08" db="EMBL/GenBank/DDBJ databases">
        <title>Draft genome sequence of Chryseobacterium sp. Gsoil 183.</title>
        <authorList>
            <person name="Im W.-T."/>
        </authorList>
    </citation>
    <scope>NUCLEOTIDE SEQUENCE [LARGE SCALE GENOMIC DNA]</scope>
    <source>
        <strain evidence="1 2">Gsoil 183</strain>
        <plasmid evidence="1">unnamed1</plasmid>
    </source>
</reference>
<protein>
    <submittedName>
        <fullName evidence="1">Uncharacterized protein</fullName>
    </submittedName>
</protein>
<keyword evidence="2" id="KW-1185">Reference proteome</keyword>
<sequence length="301" mass="34955">MFYSFNYCFEQIFSEDQLRQSFTESIKEYQQLEAKFPDYIKGIVTDIEPIKIKTSKCGNLFDLILSLEREHKNYALRNFTKFPIENFYPDLDLGLVLSNNYEIKVNSNFYDGTSAKINHIYDGSLFSLALHEDLKKDQICIHENKVEKDYIDNLYGFVGNTEYNITSINKKISNSKKGFDKLLTLFEEPIFFQAFQDDYELLSGDCQKVVFDKLNIAKSRGLPTAFSADKDLIKDVTPDSEDKIKIFELRVFDPVALRLYFYEAGKKVYLASIRKKPPKKSQARDINTARSSIKELIKLGK</sequence>
<dbReference type="RefSeq" id="WP_149386383.1">
    <property type="nucleotide sequence ID" value="NZ_VTRU01000001.1"/>
</dbReference>
<dbReference type="Proteomes" id="UP000323884">
    <property type="component" value="Unassembled WGS sequence"/>
</dbReference>
<dbReference type="AlphaFoldDB" id="A0A5D8ZYP0"/>
<accession>A0A5D8ZYP0</accession>
<gene>
    <name evidence="1" type="ORF">FW781_04875</name>
</gene>
<proteinExistence type="predicted"/>
<evidence type="ECO:0000313" key="1">
    <source>
        <dbReference type="EMBL" id="TZF99262.1"/>
    </source>
</evidence>